<dbReference type="InterPro" id="IPR023385">
    <property type="entry name" value="YopX-like_C"/>
</dbReference>
<name>A0ABT4H7X7_PAEAL</name>
<evidence type="ECO:0000313" key="3">
    <source>
        <dbReference type="Proteomes" id="UP001527181"/>
    </source>
</evidence>
<accession>A0ABT4H7X7</accession>
<dbReference type="EMBL" id="JAMDNP010000171">
    <property type="protein sequence ID" value="MCY9765092.1"/>
    <property type="molecule type" value="Genomic_DNA"/>
</dbReference>
<dbReference type="Pfam" id="PF09643">
    <property type="entry name" value="YopX"/>
    <property type="match status" value="1"/>
</dbReference>
<protein>
    <submittedName>
        <fullName evidence="2">YopX family protein</fullName>
    </submittedName>
</protein>
<organism evidence="2 3">
    <name type="scientific">Paenibacillus alvei</name>
    <name type="common">Bacillus alvei</name>
    <dbReference type="NCBI Taxonomy" id="44250"/>
    <lineage>
        <taxon>Bacteria</taxon>
        <taxon>Bacillati</taxon>
        <taxon>Bacillota</taxon>
        <taxon>Bacilli</taxon>
        <taxon>Bacillales</taxon>
        <taxon>Paenibacillaceae</taxon>
        <taxon>Paenibacillus</taxon>
    </lineage>
</organism>
<reference evidence="2 3" key="1">
    <citation type="submission" date="2022-05" db="EMBL/GenBank/DDBJ databases">
        <title>Genome Sequencing of Bee-Associated Microbes.</title>
        <authorList>
            <person name="Dunlap C."/>
        </authorList>
    </citation>
    <scope>NUCLEOTIDE SEQUENCE [LARGE SCALE GENOMIC DNA]</scope>
    <source>
        <strain evidence="2 3">NRRL B-04010</strain>
    </source>
</reference>
<keyword evidence="3" id="KW-1185">Reference proteome</keyword>
<gene>
    <name evidence="2" type="ORF">M5X12_31850</name>
</gene>
<dbReference type="Gene3D" id="2.30.30.290">
    <property type="entry name" value="YopX-like domains"/>
    <property type="match status" value="1"/>
</dbReference>
<sequence length="130" mass="15273">MSKQNKYRGKRIDNGEWVYGYLIGDDVIVGEIVEWDDDYFCTLFWLKVDPETVGQYIGKKDQFGTEIYEGDIDGSDDENPMYVTFEDAQYGLKFIDDINYFNNCIQWEYTHVIGNMHEHPHLLKGEGEHV</sequence>
<comment type="caution">
    <text evidence="2">The sequence shown here is derived from an EMBL/GenBank/DDBJ whole genome shotgun (WGS) entry which is preliminary data.</text>
</comment>
<dbReference type="InterPro" id="IPR019096">
    <property type="entry name" value="YopX_protein"/>
</dbReference>
<feature type="domain" description="YopX protein" evidence="1">
    <location>
        <begin position="6"/>
        <end position="124"/>
    </location>
</feature>
<evidence type="ECO:0000313" key="2">
    <source>
        <dbReference type="EMBL" id="MCY9765092.1"/>
    </source>
</evidence>
<dbReference type="RefSeq" id="WP_268600922.1">
    <property type="nucleotide sequence ID" value="NZ_JAMDNP010000171.1"/>
</dbReference>
<dbReference type="Proteomes" id="UP001527181">
    <property type="component" value="Unassembled WGS sequence"/>
</dbReference>
<proteinExistence type="predicted"/>
<dbReference type="SUPFAM" id="SSF159006">
    <property type="entry name" value="YopX-like"/>
    <property type="match status" value="1"/>
</dbReference>
<evidence type="ECO:0000259" key="1">
    <source>
        <dbReference type="Pfam" id="PF09643"/>
    </source>
</evidence>